<feature type="transmembrane region" description="Helical" evidence="1">
    <location>
        <begin position="194"/>
        <end position="217"/>
    </location>
</feature>
<evidence type="ECO:0008006" key="4">
    <source>
        <dbReference type="Google" id="ProtNLM"/>
    </source>
</evidence>
<evidence type="ECO:0000313" key="2">
    <source>
        <dbReference type="EMBL" id="GHF25264.1"/>
    </source>
</evidence>
<dbReference type="RefSeq" id="WP_190127447.1">
    <property type="nucleotide sequence ID" value="NZ_BNBD01000001.1"/>
</dbReference>
<keyword evidence="3" id="KW-1185">Reference proteome</keyword>
<feature type="transmembrane region" description="Helical" evidence="1">
    <location>
        <begin position="125"/>
        <end position="147"/>
    </location>
</feature>
<feature type="transmembrane region" description="Helical" evidence="1">
    <location>
        <begin position="39"/>
        <end position="62"/>
    </location>
</feature>
<feature type="transmembrane region" description="Helical" evidence="1">
    <location>
        <begin position="16"/>
        <end position="33"/>
    </location>
</feature>
<comment type="caution">
    <text evidence="2">The sequence shown here is derived from an EMBL/GenBank/DDBJ whole genome shotgun (WGS) entry which is preliminary data.</text>
</comment>
<dbReference type="Proteomes" id="UP000638313">
    <property type="component" value="Unassembled WGS sequence"/>
</dbReference>
<keyword evidence="1" id="KW-0472">Membrane</keyword>
<reference evidence="2" key="1">
    <citation type="journal article" date="2014" name="Int. J. Syst. Evol. Microbiol.">
        <title>Complete genome sequence of Corynebacterium casei LMG S-19264T (=DSM 44701T), isolated from a smear-ripened cheese.</title>
        <authorList>
            <consortium name="US DOE Joint Genome Institute (JGI-PGF)"/>
            <person name="Walter F."/>
            <person name="Albersmeier A."/>
            <person name="Kalinowski J."/>
            <person name="Ruckert C."/>
        </authorList>
    </citation>
    <scope>NUCLEOTIDE SEQUENCE</scope>
    <source>
        <strain evidence="2">JCM 4059</strain>
    </source>
</reference>
<name>A0A919ATY4_9ACTN</name>
<evidence type="ECO:0000313" key="3">
    <source>
        <dbReference type="Proteomes" id="UP000638313"/>
    </source>
</evidence>
<reference evidence="2" key="2">
    <citation type="submission" date="2020-09" db="EMBL/GenBank/DDBJ databases">
        <authorList>
            <person name="Sun Q."/>
            <person name="Ohkuma M."/>
        </authorList>
    </citation>
    <scope>NUCLEOTIDE SEQUENCE</scope>
    <source>
        <strain evidence="2">JCM 4059</strain>
    </source>
</reference>
<dbReference type="AlphaFoldDB" id="A0A919ATY4"/>
<keyword evidence="1" id="KW-1133">Transmembrane helix</keyword>
<protein>
    <recommendedName>
        <fullName evidence="4">ABC transporter</fullName>
    </recommendedName>
</protein>
<evidence type="ECO:0000256" key="1">
    <source>
        <dbReference type="SAM" id="Phobius"/>
    </source>
</evidence>
<proteinExistence type="predicted"/>
<organism evidence="2 3">
    <name type="scientific">Streptomyces mashuensis</name>
    <dbReference type="NCBI Taxonomy" id="33904"/>
    <lineage>
        <taxon>Bacteria</taxon>
        <taxon>Bacillati</taxon>
        <taxon>Actinomycetota</taxon>
        <taxon>Actinomycetes</taxon>
        <taxon>Kitasatosporales</taxon>
        <taxon>Streptomycetaceae</taxon>
        <taxon>Streptomyces</taxon>
    </lineage>
</organism>
<feature type="transmembrane region" description="Helical" evidence="1">
    <location>
        <begin position="154"/>
        <end position="174"/>
    </location>
</feature>
<gene>
    <name evidence="2" type="ORF">GCM10010218_02420</name>
</gene>
<dbReference type="EMBL" id="BNBD01000001">
    <property type="protein sequence ID" value="GHF25264.1"/>
    <property type="molecule type" value="Genomic_DNA"/>
</dbReference>
<accession>A0A919ATY4</accession>
<keyword evidence="1" id="KW-0812">Transmembrane</keyword>
<feature type="transmembrane region" description="Helical" evidence="1">
    <location>
        <begin position="82"/>
        <end position="105"/>
    </location>
</feature>
<sequence>MTALLRYQCALLLRSHRWLPPLLLYVAFLGIGVRPSEPVLGSLGFAAAALLPTAAWLVRVCVTQEPDAARQCAAAAAAPWRVHLASLLTALLASATPAVIATAVVTAVSDPYTAGRRAEVALGPAAVQGVVAALICVLLGTAGGALCNRPVLRGTAWTVPATVLVSFPLLFLPGSPARAAVTGLSEGSRTGAVVVPWPGLAGAAVLATCAWAGACALSARR</sequence>